<organism evidence="4 5">
    <name type="scientific">Achromobacter spanius</name>
    <dbReference type="NCBI Taxonomy" id="217203"/>
    <lineage>
        <taxon>Bacteria</taxon>
        <taxon>Pseudomonadati</taxon>
        <taxon>Pseudomonadota</taxon>
        <taxon>Betaproteobacteria</taxon>
        <taxon>Burkholderiales</taxon>
        <taxon>Alcaligenaceae</taxon>
        <taxon>Achromobacter</taxon>
    </lineage>
</organism>
<reference evidence="4 5" key="1">
    <citation type="submission" date="2023-03" db="EMBL/GenBank/DDBJ databases">
        <title>Achromobacter spanius LIG8.</title>
        <authorList>
            <person name="Shrestha S."/>
        </authorList>
    </citation>
    <scope>NUCLEOTIDE SEQUENCE [LARGE SCALE GENOMIC DNA]</scope>
    <source>
        <strain evidence="4 5">LIG8</strain>
    </source>
</reference>
<evidence type="ECO:0000256" key="1">
    <source>
        <dbReference type="ARBA" id="ARBA00022630"/>
    </source>
</evidence>
<keyword evidence="2" id="KW-0560">Oxidoreductase</keyword>
<protein>
    <submittedName>
        <fullName evidence="4">Cyclic nucleotide-binding domain-containing protein</fullName>
    </submittedName>
</protein>
<evidence type="ECO:0000313" key="5">
    <source>
        <dbReference type="Proteomes" id="UP001214170"/>
    </source>
</evidence>
<dbReference type="PRINTS" id="PR00469">
    <property type="entry name" value="PNDRDTASEII"/>
</dbReference>
<dbReference type="PANTHER" id="PTHR48105">
    <property type="entry name" value="THIOREDOXIN REDUCTASE 1-RELATED-RELATED"/>
    <property type="match status" value="1"/>
</dbReference>
<dbReference type="SMART" id="SM00100">
    <property type="entry name" value="cNMP"/>
    <property type="match status" value="1"/>
</dbReference>
<dbReference type="Pfam" id="PF00027">
    <property type="entry name" value="cNMP_binding"/>
    <property type="match status" value="1"/>
</dbReference>
<evidence type="ECO:0000256" key="2">
    <source>
        <dbReference type="ARBA" id="ARBA00023002"/>
    </source>
</evidence>
<dbReference type="RefSeq" id="WP_268078054.1">
    <property type="nucleotide sequence ID" value="NZ_CP106885.1"/>
</dbReference>
<sequence>MNRPPVDAACHPPELPALHAQAFPMLSPEQIRLAAPYGEEVRAPAGTVLLQSGGAEAAFYIVLDGYVEVLEDEPDGGQHSLLMHRDGEFTGSLDLFTDRPNSVSARADSDSRLLCLSRAGLAQLLLAEPVLADIVLRAFMLRRIGYLRRRPYGGAISRGGAVPRSGAAAGQPDPVLDLAVIGGGPAGLAAAAYAASEGLHTLLVGGSLCGADTSDAAASGVDTSGFNTPGGQALPGFPGTITGLCDGGLLRRAETQSRRFGSHVLPVRLATAFDSTCYPYRVWLDDGQMIEARSLIVATGLVQDGTGEGNTAWLDGCLDTDELGCILTGRAAAGSMQARAYESSQPGVFAVGAVRAGSVKHVLASIAEGAAAVRVVHRFLDASAH</sequence>
<feature type="domain" description="Cyclic nucleotide-binding" evidence="3">
    <location>
        <begin position="22"/>
        <end position="125"/>
    </location>
</feature>
<name>A0ABY8GWE7_9BURK</name>
<dbReference type="Gene3D" id="3.50.50.60">
    <property type="entry name" value="FAD/NAD(P)-binding domain"/>
    <property type="match status" value="1"/>
</dbReference>
<dbReference type="InterPro" id="IPR036188">
    <property type="entry name" value="FAD/NAD-bd_sf"/>
</dbReference>
<dbReference type="EMBL" id="CP121261">
    <property type="protein sequence ID" value="WFP09162.1"/>
    <property type="molecule type" value="Genomic_DNA"/>
</dbReference>
<dbReference type="InterPro" id="IPR000595">
    <property type="entry name" value="cNMP-bd_dom"/>
</dbReference>
<dbReference type="InterPro" id="IPR014710">
    <property type="entry name" value="RmlC-like_jellyroll"/>
</dbReference>
<keyword evidence="1" id="KW-0285">Flavoprotein</keyword>
<dbReference type="InterPro" id="IPR018490">
    <property type="entry name" value="cNMP-bd_dom_sf"/>
</dbReference>
<keyword evidence="5" id="KW-1185">Reference proteome</keyword>
<dbReference type="SUPFAM" id="SSF51206">
    <property type="entry name" value="cAMP-binding domain-like"/>
    <property type="match status" value="1"/>
</dbReference>
<dbReference type="InterPro" id="IPR050097">
    <property type="entry name" value="Ferredoxin-NADP_redctase_2"/>
</dbReference>
<dbReference type="CDD" id="cd00038">
    <property type="entry name" value="CAP_ED"/>
    <property type="match status" value="1"/>
</dbReference>
<gene>
    <name evidence="4" type="ORF">P8T11_04575</name>
</gene>
<dbReference type="PROSITE" id="PS50042">
    <property type="entry name" value="CNMP_BINDING_3"/>
    <property type="match status" value="1"/>
</dbReference>
<accession>A0ABY8GWE7</accession>
<dbReference type="Gene3D" id="2.60.120.10">
    <property type="entry name" value="Jelly Rolls"/>
    <property type="match status" value="1"/>
</dbReference>
<dbReference type="PRINTS" id="PR00368">
    <property type="entry name" value="FADPNR"/>
</dbReference>
<proteinExistence type="predicted"/>
<evidence type="ECO:0000259" key="3">
    <source>
        <dbReference type="PROSITE" id="PS50042"/>
    </source>
</evidence>
<dbReference type="Proteomes" id="UP001214170">
    <property type="component" value="Chromosome"/>
</dbReference>
<dbReference type="SUPFAM" id="SSF51905">
    <property type="entry name" value="FAD/NAD(P)-binding domain"/>
    <property type="match status" value="1"/>
</dbReference>
<evidence type="ECO:0000313" key="4">
    <source>
        <dbReference type="EMBL" id="WFP09162.1"/>
    </source>
</evidence>